<feature type="region of interest" description="Disordered" evidence="3">
    <location>
        <begin position="349"/>
        <end position="378"/>
    </location>
</feature>
<dbReference type="Pfam" id="PF08626">
    <property type="entry name" value="TRAPPC9-Trs120"/>
    <property type="match status" value="1"/>
</dbReference>
<dbReference type="Pfam" id="PF26283">
    <property type="entry name" value="Ig_TRAPPC9-Trs120_4th"/>
    <property type="match status" value="1"/>
</dbReference>
<dbReference type="Proteomes" id="UP001306508">
    <property type="component" value="Unassembled WGS sequence"/>
</dbReference>
<evidence type="ECO:0000259" key="5">
    <source>
        <dbReference type="Pfam" id="PF26251"/>
    </source>
</evidence>
<evidence type="ECO:0000259" key="7">
    <source>
        <dbReference type="Pfam" id="PF26283"/>
    </source>
</evidence>
<evidence type="ECO:0000259" key="4">
    <source>
        <dbReference type="Pfam" id="PF08626"/>
    </source>
</evidence>
<dbReference type="InterPro" id="IPR058568">
    <property type="entry name" value="Ig_TRAPPC9_Trs120_4th"/>
</dbReference>
<dbReference type="Pfam" id="PF26251">
    <property type="entry name" value="TPR_TRAPPC9-Trs120"/>
    <property type="match status" value="1"/>
</dbReference>
<dbReference type="InterPro" id="IPR058567">
    <property type="entry name" value="Ig_TRAPPC9_Trs120_3rd"/>
</dbReference>
<protein>
    <submittedName>
        <fullName evidence="8">Uncharacterized protein</fullName>
    </submittedName>
</protein>
<evidence type="ECO:0000256" key="2">
    <source>
        <dbReference type="ARBA" id="ARBA00023034"/>
    </source>
</evidence>
<accession>A0AAN8A8X3</accession>
<reference evidence="9" key="1">
    <citation type="submission" date="2023-07" db="EMBL/GenBank/DDBJ databases">
        <title>A draft genome of Kazachstania heterogenica Y-27499.</title>
        <authorList>
            <person name="Donic C."/>
            <person name="Kralova J.S."/>
            <person name="Fidel L."/>
            <person name="Ben-Dor S."/>
            <person name="Jung S."/>
        </authorList>
    </citation>
    <scope>NUCLEOTIDE SEQUENCE [LARGE SCALE GENOMIC DNA]</scope>
    <source>
        <strain evidence="9">Y27499</strain>
    </source>
</reference>
<feature type="domain" description="Trs120/TRAPPC9 TPR region" evidence="5">
    <location>
        <begin position="424"/>
        <end position="665"/>
    </location>
</feature>
<feature type="compositionally biased region" description="Low complexity" evidence="3">
    <location>
        <begin position="349"/>
        <end position="364"/>
    </location>
</feature>
<dbReference type="GO" id="GO:0005802">
    <property type="term" value="C:trans-Golgi network"/>
    <property type="evidence" value="ECO:0007669"/>
    <property type="project" value="TreeGrafter"/>
</dbReference>
<dbReference type="PANTHER" id="PTHR21512:SF5">
    <property type="entry name" value="TRAFFICKING PROTEIN PARTICLE COMPLEX SUBUNIT 9"/>
    <property type="match status" value="1"/>
</dbReference>
<feature type="domain" description="Trs120/TRAPPC9 third Ig-like" evidence="6">
    <location>
        <begin position="1008"/>
        <end position="1172"/>
    </location>
</feature>
<dbReference type="InterPro" id="IPR013935">
    <property type="entry name" value="Trs120_TRAPPC9"/>
</dbReference>
<evidence type="ECO:0000313" key="9">
    <source>
        <dbReference type="Proteomes" id="UP001306508"/>
    </source>
</evidence>
<feature type="compositionally biased region" description="Polar residues" evidence="3">
    <location>
        <begin position="365"/>
        <end position="378"/>
    </location>
</feature>
<dbReference type="PANTHER" id="PTHR21512">
    <property type="entry name" value="TRAFFICKING PROTEIN PARTICLE COMPLEX SUBUNIT 9"/>
    <property type="match status" value="1"/>
</dbReference>
<evidence type="ECO:0000256" key="3">
    <source>
        <dbReference type="SAM" id="MobiDB-lite"/>
    </source>
</evidence>
<keyword evidence="9" id="KW-1185">Reference proteome</keyword>
<organism evidence="8 9">
    <name type="scientific">Arxiozyma heterogenica</name>
    <dbReference type="NCBI Taxonomy" id="278026"/>
    <lineage>
        <taxon>Eukaryota</taxon>
        <taxon>Fungi</taxon>
        <taxon>Dikarya</taxon>
        <taxon>Ascomycota</taxon>
        <taxon>Saccharomycotina</taxon>
        <taxon>Saccharomycetes</taxon>
        <taxon>Saccharomycetales</taxon>
        <taxon>Saccharomycetaceae</taxon>
        <taxon>Arxiozyma</taxon>
    </lineage>
</organism>
<comment type="subcellular location">
    <subcellularLocation>
        <location evidence="1">Golgi apparatus</location>
    </subcellularLocation>
</comment>
<dbReference type="InterPro" id="IPR058564">
    <property type="entry name" value="TPR_TRAPPC9_Trs120"/>
</dbReference>
<comment type="caution">
    <text evidence="8">The sequence shown here is derived from an EMBL/GenBank/DDBJ whole genome shotgun (WGS) entry which is preliminary data.</text>
</comment>
<sequence>MDSVIPYPCFIGPSKIRTLIVPIGNWKRKDFLQVLDKFKEFDEIRLLDITPIDSTLFNPQGFPNGRLFYNFNTLSYNRNNELDLFLYDFEPFRKTFIIIGLVNDHSDPLENINILKDKYPTIISHNLIYCTASKDKTFDDINTLNNCFVTNIWQFDNLETILCDIGRDFLIALNRYYSSYKHVTLRSPGTVGGNSIKKTVINKYLERPVLNSQLINSSNSIIENSTTSKRLSTFEITTNNLKRSASIKLTSTLTSSESKAQQRSKGRQLKILGNFQLLAGRYLDALNSFTESITLLYKVRDLLWLGSALDGISMTFVLLSYLNISFVIPEIIDIVCSLNIQINNSYNDIDNDRNSNNNSNSYINTKNKGTPSKVSTPRNSVSVTSLQLQTASPRNSLVFNNSNNYTGYSNNYLTGNIPVEDINLPKLIKLISDKVLYYYELSLSHNNEYVPQIVYCDTFLKILMFIVKAQRSIDQFSPSVIKSIISSTFNPDMFRTRTYSLENWDPVQFTPTDVYYYVNRLFELEICTMTLDLQSAVYWTAAATYRTLGLNKKEAFVLKLFVTSLFKSSQHVMWHQEFELLLDRIVDLYGCNKVEDNSFDRISKNNNVCLTLQKNILELVINVSKRLDNLKYVVKYSIILLTQYENVLMAEEQRSILQNIKSSIEKNFVTEYWDRNILQGITIIRQDADNNQESLLPLIREIQDDKISVENDVESTVNTEEIFNPFKEERHISKNNDELSFDTYLVNDKVEVCFAIRNRYKFPLLITNIDLLDNIKEFCMLGESNITMDNSFVVDPESTAFINIPLIFKKETNGKILHIRSALLSIFKMPSKEYEINAKYDTDKSVSLEHSFKFKILPEQPCLGIINTSRMTDNCIMMLDGTKGDFYLKLINKSLNCPINYLKCYIVTNVQKNLSPDYWQKQRPDELYFFEKHLEQLKKKCITIHNLPSKMEPNEMCDLHLEVDLGNAPSDFSNFDLIMEYGMKTNDGLHLFVKELSSHFEITIKKSLEVSNIDIILLSQDISDKKVDTDWIQYLQKKLHENTGDNMLNIYDYSLLLVDIRNSWIDGISLQTFFDDFKSKKYTVEAQHTLRMIIPVRRIEAQGELLSEKPIPIIFKDRQFIQSGLSKAEENTMRTKFWCQDYILQRLKCEWSLCHDDTVNGILNIKNYIFNSNGDIVPVLYKGDNLFLIQMSTGKTCVEKGNLVSVYVSLSPIKIKDLMDMPDIVSVNLLIFDNKTARPLLNPNRRVLYNGSLSKFVASRSETLSTFELLPIEPGTYRLSAYLQRLYDPEYMDDLKSAALDHSANPPSSTTAFAVE</sequence>
<evidence type="ECO:0000259" key="6">
    <source>
        <dbReference type="Pfam" id="PF26282"/>
    </source>
</evidence>
<proteinExistence type="predicted"/>
<evidence type="ECO:0000313" key="8">
    <source>
        <dbReference type="EMBL" id="KAK5780150.1"/>
    </source>
</evidence>
<dbReference type="EMBL" id="JAWIZZ010000045">
    <property type="protein sequence ID" value="KAK5780150.1"/>
    <property type="molecule type" value="Genomic_DNA"/>
</dbReference>
<keyword evidence="2" id="KW-0333">Golgi apparatus</keyword>
<feature type="domain" description="Trs120/TRAPPC9 fourth Ig-like" evidence="7">
    <location>
        <begin position="1225"/>
        <end position="1285"/>
    </location>
</feature>
<gene>
    <name evidence="8" type="ORF">RI543_002693</name>
</gene>
<evidence type="ECO:0000256" key="1">
    <source>
        <dbReference type="ARBA" id="ARBA00004555"/>
    </source>
</evidence>
<dbReference type="Pfam" id="PF26280">
    <property type="entry name" value="Ig_TRAPPC9-Trs120_2nd"/>
    <property type="match status" value="1"/>
</dbReference>
<name>A0AAN8A8X3_9SACH</name>
<dbReference type="InterPro" id="IPR058563">
    <property type="entry name" value="Trs120_TRAPPC9_N"/>
</dbReference>
<dbReference type="Pfam" id="PF26282">
    <property type="entry name" value="Ig_TRAPPC9-Trs120_3rd"/>
    <property type="match status" value="1"/>
</dbReference>
<feature type="domain" description="Trs120/TRAPPC9 N-terminal" evidence="4">
    <location>
        <begin position="10"/>
        <end position="331"/>
    </location>
</feature>